<keyword evidence="1" id="KW-0677">Repeat</keyword>
<keyword evidence="5" id="KW-0472">Membrane</keyword>
<dbReference type="PANTHER" id="PTHR45641:SF1">
    <property type="entry name" value="AAA+ ATPASE DOMAIN-CONTAINING PROTEIN"/>
    <property type="match status" value="1"/>
</dbReference>
<feature type="transmembrane region" description="Helical" evidence="5">
    <location>
        <begin position="747"/>
        <end position="771"/>
    </location>
</feature>
<feature type="compositionally biased region" description="Polar residues" evidence="4">
    <location>
        <begin position="24"/>
        <end position="33"/>
    </location>
</feature>
<sequence length="1659" mass="189047">MSNIEQHSNRQLTRNKLFERRTSKSGISEIQSNRKTRASQVEIPKNIHPHYIQEVSNDNENHSKISGIHSSHLQNYTKTTNNPHKVSTEPKWSRRKRLLVGIAIFLLIAALCTTAIVLTILFTKSKEVTTTMTTSASTMNISAYWTFDNTTADSFGIYNGQLINNPSFTSSNSTNLPYVGHGQALYLNSASNQSFVVSNPFFNLSYTSFTIEAWIYYSTSTSDRGIFGQCQCSTCSNQCLYLIMRNNRLYIDFTSNYLSGSTTISTNYWYHIAFVYNYETRQQILYLNGVQDGIKSNAQPYQGQNGSIQIGSTQTNSTTNYFFNGYIDNVALTTRAKSSVEILRDASLLAYYSFDSPNPTIDSGPNGLNGASRNTTTVSGRVNEAMRFLGSSSSYFRAYGFYQLPYGVTNSKPFSIAIWINPSSLNNVAIIQMFSSSFSSFNCETLLGIWSINGLRGQIIVHSSNTGQSWLTGPFVTQNAWTHVSLTYSTTNGYTLYVNGVLFGSTSTVSYSSSGTLANLLIGYPLSCSFSSINGYYQGYIDELNIYNRELSQSDFGVVWLLIEVNLIGGTIFGFPALFKILPQYGIYGDKNNCSLSSLMNRTEIEIRELSFKAHQTRQYQNALTLGIILFEIPSVIIGPLIDRFRCRFVKLIAIIFHIIEHFSSLVGIIIILLTAYTSSDYFSKSRAFVSTLFAGVCTSATILVFNISTNKYTFAFNLSTISAILICSLNGFLLEFKADKSKKQKLLNISLMQTISWLINIVTCIIYHLLTKLAEDIALCNNNTLKFNILTPSRSTKDLTRQSSKFMWYQHLVEILLAVPDAQEAKDDLLEFCRSNYADNSIELDKILEFEKIYSSEVAIKWYTRDTFLFRLVNKVLREENIDDMYKIRLILSDIHIQLVELHGDYLETLLDLSLYPYCLTVYRGQLMSARELDQLKWNIGCFISMNSFLSTSTARDLPLIFSGQGQQRPQLESILFEITIETSTCETAFADIQYVSWIPGEEEILITIGAIFRIDSVNQIDNIWIVKLTLCNQKSHGIEQLTDYFPDTKDHQPDLFTFAQFLFYIGDYGRATTIYRRLLSSISLTDKRMPALWNNLAMCLNHQNYKNLPEIMNYFNQGLDLVPPESSFYSIRINMLTQVVDCLINNQKYNEAREVLYQISTLINQDIKEHGLQDEHIIQIARNTMIAGMACSTMGEYSSAHEHFRFVQDIYFNHLPSGHERIYDVYLYKSIMQSGSKGDTIESLESMQRSLELHIASLPPYHPSVADMYNIIAWIYLRHSDVVNAQKALETSIELRLNATFLNPVHLGHTYIGLGYILGGDEGMSYLDKAYCLFKEHLPPNNSKFIQLYMSKAEIYIEKNELERARSYLTDALKIELEIKRSRPGNGLAHIYTLFGKSYLNEGKYALALDYLQKSINLIKELGPHARLELLVAYNFLNLARVYQEQNNLEFALSYYRQSLDIYSQVPLIDKSRLALLHNHIAIVLSLQGSYEKAFIHFQNTLDYRLQYLSFESHELFTSYINLAIVSKHLRDDLHFLEYYQKALDMIYRTNSDGTLEASSIHNEIGKFWECKGEYTRALESAEMALKGLDAYHPGLAKIYAFRTGSAYYNKKQLDKALAYYQMALELTITVAPGNLKQIERIRYGIDRVMDHTLDVN</sequence>
<feature type="transmembrane region" description="Helical" evidence="5">
    <location>
        <begin position="688"/>
        <end position="709"/>
    </location>
</feature>
<dbReference type="Pfam" id="PF13432">
    <property type="entry name" value="TPR_16"/>
    <property type="match status" value="1"/>
</dbReference>
<evidence type="ECO:0000256" key="4">
    <source>
        <dbReference type="SAM" id="MobiDB-lite"/>
    </source>
</evidence>
<keyword evidence="5" id="KW-0812">Transmembrane</keyword>
<dbReference type="PANTHER" id="PTHR45641">
    <property type="entry name" value="TETRATRICOPEPTIDE REPEAT PROTEIN (AFU_ORTHOLOGUE AFUA_6G03870)"/>
    <property type="match status" value="1"/>
</dbReference>
<evidence type="ECO:0000313" key="7">
    <source>
        <dbReference type="Proteomes" id="UP000663823"/>
    </source>
</evidence>
<name>A0A819BQ92_9BILA</name>
<feature type="transmembrane region" description="Helical" evidence="5">
    <location>
        <begin position="98"/>
        <end position="122"/>
    </location>
</feature>
<dbReference type="Pfam" id="PF13385">
    <property type="entry name" value="Laminin_G_3"/>
    <property type="match status" value="2"/>
</dbReference>
<dbReference type="Proteomes" id="UP000663823">
    <property type="component" value="Unassembled WGS sequence"/>
</dbReference>
<dbReference type="Gene3D" id="1.25.40.10">
    <property type="entry name" value="Tetratricopeptide repeat domain"/>
    <property type="match status" value="4"/>
</dbReference>
<accession>A0A819BQ92</accession>
<dbReference type="EMBL" id="CAJOAX010002520">
    <property type="protein sequence ID" value="CAF3802009.1"/>
    <property type="molecule type" value="Genomic_DNA"/>
</dbReference>
<proteinExistence type="predicted"/>
<dbReference type="PROSITE" id="PS50005">
    <property type="entry name" value="TPR"/>
    <property type="match status" value="2"/>
</dbReference>
<feature type="region of interest" description="Disordered" evidence="4">
    <location>
        <begin position="1"/>
        <end position="38"/>
    </location>
</feature>
<feature type="transmembrane region" description="Helical" evidence="5">
    <location>
        <begin position="654"/>
        <end position="676"/>
    </location>
</feature>
<evidence type="ECO:0000313" key="6">
    <source>
        <dbReference type="EMBL" id="CAF3802009.1"/>
    </source>
</evidence>
<feature type="compositionally biased region" description="Polar residues" evidence="4">
    <location>
        <begin position="1"/>
        <end position="14"/>
    </location>
</feature>
<dbReference type="InterPro" id="IPR019734">
    <property type="entry name" value="TPR_rpt"/>
</dbReference>
<organism evidence="6 7">
    <name type="scientific">Rotaria sordida</name>
    <dbReference type="NCBI Taxonomy" id="392033"/>
    <lineage>
        <taxon>Eukaryota</taxon>
        <taxon>Metazoa</taxon>
        <taxon>Spiralia</taxon>
        <taxon>Gnathifera</taxon>
        <taxon>Rotifera</taxon>
        <taxon>Eurotatoria</taxon>
        <taxon>Bdelloidea</taxon>
        <taxon>Philodinida</taxon>
        <taxon>Philodinidae</taxon>
        <taxon>Rotaria</taxon>
    </lineage>
</organism>
<feature type="transmembrane region" description="Helical" evidence="5">
    <location>
        <begin position="558"/>
        <end position="579"/>
    </location>
</feature>
<feature type="repeat" description="TPR" evidence="3">
    <location>
        <begin position="1435"/>
        <end position="1468"/>
    </location>
</feature>
<dbReference type="PROSITE" id="PS51996">
    <property type="entry name" value="TR_MART"/>
    <property type="match status" value="1"/>
</dbReference>
<feature type="repeat" description="TPR" evidence="3">
    <location>
        <begin position="1391"/>
        <end position="1424"/>
    </location>
</feature>
<dbReference type="Pfam" id="PF13181">
    <property type="entry name" value="TPR_8"/>
    <property type="match status" value="1"/>
</dbReference>
<keyword evidence="2 3" id="KW-0802">TPR repeat</keyword>
<dbReference type="InterPro" id="IPR011990">
    <property type="entry name" value="TPR-like_helical_dom_sf"/>
</dbReference>
<dbReference type="SMART" id="SM00028">
    <property type="entry name" value="TPR"/>
    <property type="match status" value="7"/>
</dbReference>
<dbReference type="Pfam" id="PF13424">
    <property type="entry name" value="TPR_12"/>
    <property type="match status" value="1"/>
</dbReference>
<protein>
    <submittedName>
        <fullName evidence="6">Uncharacterized protein</fullName>
    </submittedName>
</protein>
<feature type="transmembrane region" description="Helical" evidence="5">
    <location>
        <begin position="623"/>
        <end position="642"/>
    </location>
</feature>
<evidence type="ECO:0000256" key="3">
    <source>
        <dbReference type="PROSITE-ProRule" id="PRU00339"/>
    </source>
</evidence>
<dbReference type="SUPFAM" id="SSF56399">
    <property type="entry name" value="ADP-ribosylation"/>
    <property type="match status" value="1"/>
</dbReference>
<feature type="transmembrane region" description="Helical" evidence="5">
    <location>
        <begin position="715"/>
        <end position="735"/>
    </location>
</feature>
<evidence type="ECO:0000256" key="1">
    <source>
        <dbReference type="ARBA" id="ARBA00022737"/>
    </source>
</evidence>
<dbReference type="Gene3D" id="2.60.120.200">
    <property type="match status" value="2"/>
</dbReference>
<dbReference type="Gene3D" id="3.90.176.10">
    <property type="entry name" value="Toxin ADP-ribosyltransferase, Chain A, domain 1"/>
    <property type="match status" value="1"/>
</dbReference>
<evidence type="ECO:0000256" key="5">
    <source>
        <dbReference type="SAM" id="Phobius"/>
    </source>
</evidence>
<dbReference type="SUPFAM" id="SSF48452">
    <property type="entry name" value="TPR-like"/>
    <property type="match status" value="3"/>
</dbReference>
<dbReference type="SUPFAM" id="SSF49899">
    <property type="entry name" value="Concanavalin A-like lectins/glucanases"/>
    <property type="match status" value="2"/>
</dbReference>
<comment type="caution">
    <text evidence="6">The sequence shown here is derived from an EMBL/GenBank/DDBJ whole genome shotgun (WGS) entry which is preliminary data.</text>
</comment>
<dbReference type="InterPro" id="IPR013320">
    <property type="entry name" value="ConA-like_dom_sf"/>
</dbReference>
<gene>
    <name evidence="6" type="ORF">OTI717_LOCUS18330</name>
</gene>
<keyword evidence="5" id="KW-1133">Transmembrane helix</keyword>
<reference evidence="6" key="1">
    <citation type="submission" date="2021-02" db="EMBL/GenBank/DDBJ databases">
        <authorList>
            <person name="Nowell W R."/>
        </authorList>
    </citation>
    <scope>NUCLEOTIDE SEQUENCE</scope>
</reference>
<evidence type="ECO:0000256" key="2">
    <source>
        <dbReference type="ARBA" id="ARBA00022803"/>
    </source>
</evidence>